<evidence type="ECO:0000313" key="2">
    <source>
        <dbReference type="Proteomes" id="UP000187406"/>
    </source>
</evidence>
<dbReference type="Proteomes" id="UP000187406">
    <property type="component" value="Unassembled WGS sequence"/>
</dbReference>
<comment type="caution">
    <text evidence="1">The sequence shown here is derived from an EMBL/GenBank/DDBJ whole genome shotgun (WGS) entry which is preliminary data.</text>
</comment>
<dbReference type="SUPFAM" id="SSF56219">
    <property type="entry name" value="DNase I-like"/>
    <property type="match status" value="1"/>
</dbReference>
<gene>
    <name evidence="1" type="ORF">CFOL_v3_35852</name>
</gene>
<dbReference type="OrthoDB" id="1938551at2759"/>
<dbReference type="InParanoid" id="A0A1Q3DJH5"/>
<accession>A0A1Q3DJH5</accession>
<dbReference type="PANTHER" id="PTHR33710:SF64">
    <property type="entry name" value="ENDONUCLEASE_EXONUCLEASE_PHOSPHATASE DOMAIN-CONTAINING PROTEIN"/>
    <property type="match status" value="1"/>
</dbReference>
<organism evidence="1 2">
    <name type="scientific">Cephalotus follicularis</name>
    <name type="common">Albany pitcher plant</name>
    <dbReference type="NCBI Taxonomy" id="3775"/>
    <lineage>
        <taxon>Eukaryota</taxon>
        <taxon>Viridiplantae</taxon>
        <taxon>Streptophyta</taxon>
        <taxon>Embryophyta</taxon>
        <taxon>Tracheophyta</taxon>
        <taxon>Spermatophyta</taxon>
        <taxon>Magnoliopsida</taxon>
        <taxon>eudicotyledons</taxon>
        <taxon>Gunneridae</taxon>
        <taxon>Pentapetalae</taxon>
        <taxon>rosids</taxon>
        <taxon>fabids</taxon>
        <taxon>Oxalidales</taxon>
        <taxon>Cephalotaceae</taxon>
        <taxon>Cephalotus</taxon>
    </lineage>
</organism>
<protein>
    <recommendedName>
        <fullName evidence="3">Exo_endo_phos domain-containing protein</fullName>
    </recommendedName>
</protein>
<feature type="non-terminal residue" evidence="1">
    <location>
        <position position="424"/>
    </location>
</feature>
<reference evidence="2" key="1">
    <citation type="submission" date="2016-04" db="EMBL/GenBank/DDBJ databases">
        <title>Cephalotus genome sequencing.</title>
        <authorList>
            <person name="Fukushima K."/>
            <person name="Hasebe M."/>
            <person name="Fang X."/>
        </authorList>
    </citation>
    <scope>NUCLEOTIDE SEQUENCE [LARGE SCALE GENOMIC DNA]</scope>
    <source>
        <strain evidence="2">cv. St1</strain>
    </source>
</reference>
<dbReference type="InterPro" id="IPR036691">
    <property type="entry name" value="Endo/exonu/phosph_ase_sf"/>
</dbReference>
<proteinExistence type="predicted"/>
<evidence type="ECO:0000313" key="1">
    <source>
        <dbReference type="EMBL" id="GAV92473.1"/>
    </source>
</evidence>
<dbReference type="STRING" id="3775.A0A1Q3DJH5"/>
<feature type="non-terminal residue" evidence="1">
    <location>
        <position position="1"/>
    </location>
</feature>
<keyword evidence="2" id="KW-1185">Reference proteome</keyword>
<dbReference type="AlphaFoldDB" id="A0A1Q3DJH5"/>
<sequence length="424" mass="48464">WRVVTNHNHSLLGRIWIMWNPVEVQFTVGDISQQAIHGKLVMQGAVINVPVVSKSMRDLGECIKKCEVEDLRQIGLFYSWSNKRTGAGAVAKKIDRVMGNWGWFKVYGQVQALFLPPGISDHSPCILQFRKPSFTGSRPFKYLNVWASHPSFLEVVKQVWAQPVVASPLDAIGMKLRLLKRALKEFHSTHFKDLETECTRLRLLIETQQALLDVNPANAEARNQEKKLMEEYYEASRKEEIYFKQKARINWLKLGDSNSKYFHKVVRVRQARNSIVKIQKSDGEWTQSQQEVGEESVQFFSDLLRGQIRRSGMQLKNFGVRITGDQKEAMGMEVSRKEIEEALWSQNLDKAPGPDGYNGRFFKDAWSIVGDEVILAIKSFFMTDSLPRGTNSTILCLIPKVASPSSLKDFRPIACCNFLYKTIS</sequence>
<name>A0A1Q3DJH5_CEPFO</name>
<dbReference type="PANTHER" id="PTHR33710">
    <property type="entry name" value="BNAC02G09200D PROTEIN"/>
    <property type="match status" value="1"/>
</dbReference>
<dbReference type="EMBL" id="BDDD01010027">
    <property type="protein sequence ID" value="GAV92473.1"/>
    <property type="molecule type" value="Genomic_DNA"/>
</dbReference>
<evidence type="ECO:0008006" key="3">
    <source>
        <dbReference type="Google" id="ProtNLM"/>
    </source>
</evidence>